<dbReference type="InterPro" id="IPR011043">
    <property type="entry name" value="Gal_Oxase/kelch_b-propeller"/>
</dbReference>
<dbReference type="OrthoDB" id="10251809at2759"/>
<evidence type="ECO:0000256" key="2">
    <source>
        <dbReference type="ARBA" id="ARBA00022737"/>
    </source>
</evidence>
<keyword evidence="4" id="KW-1185">Reference proteome</keyword>
<evidence type="ECO:0000313" key="3">
    <source>
        <dbReference type="EMBL" id="CAE7681734.1"/>
    </source>
</evidence>
<dbReference type="InterPro" id="IPR015915">
    <property type="entry name" value="Kelch-typ_b-propeller"/>
</dbReference>
<proteinExistence type="predicted"/>
<evidence type="ECO:0000256" key="1">
    <source>
        <dbReference type="ARBA" id="ARBA00022441"/>
    </source>
</evidence>
<dbReference type="Gene3D" id="2.120.10.80">
    <property type="entry name" value="Kelch-type beta propeller"/>
    <property type="match status" value="1"/>
</dbReference>
<dbReference type="SUPFAM" id="SSF50965">
    <property type="entry name" value="Galactose oxidase, central domain"/>
    <property type="match status" value="1"/>
</dbReference>
<dbReference type="Proteomes" id="UP000649617">
    <property type="component" value="Unassembled WGS sequence"/>
</dbReference>
<dbReference type="EMBL" id="CAJNIZ010044209">
    <property type="protein sequence ID" value="CAE7681734.1"/>
    <property type="molecule type" value="Genomic_DNA"/>
</dbReference>
<gene>
    <name evidence="3" type="primary">rngB</name>
    <name evidence="3" type="ORF">SPIL2461_LOCUS18993</name>
</gene>
<protein>
    <submittedName>
        <fullName evidence="3">RngB protein</fullName>
    </submittedName>
</protein>
<name>A0A812WGT3_SYMPI</name>
<keyword evidence="1" id="KW-0880">Kelch repeat</keyword>
<sequence length="374" mass="40244">MASSWLGGQSILEEVISCVHHRLLVCLDEAALSTVGLCCRALACISAEEGLWQRLALCQSRLAALRFLGAFSPEARETTTDDVKTLVAGRRLALGVPAQAESVNWRDMCRQLNISMAETPWELEGYTDGCSAALWTELTDETSSDLTLPGSTSSNVLASQSPHLFWIGGDRMLGIAGGYSPDVVGGASLHPLRQVCLLDLPHVRGHRDQLTRPQLVVRRLDCGTTEARLPHGHPSMNGAASDFDPTRKTVFFFGGGAPHSDVTNTTSALRLEGWDGDAPTAMWQPVTAIGCVESGQVPSARQGLKGTVFNDEFIIFGGRLLGGRCTNEVWSLDLTSDSGATESSPLLAWRQLECDGQSPSPRVWHSACQVIHGH</sequence>
<dbReference type="Pfam" id="PF24681">
    <property type="entry name" value="Kelch_KLHDC2_KLHL20_DRC7"/>
    <property type="match status" value="1"/>
</dbReference>
<reference evidence="3" key="1">
    <citation type="submission" date="2021-02" db="EMBL/GenBank/DDBJ databases">
        <authorList>
            <person name="Dougan E. K."/>
            <person name="Rhodes N."/>
            <person name="Thang M."/>
            <person name="Chan C."/>
        </authorList>
    </citation>
    <scope>NUCLEOTIDE SEQUENCE</scope>
</reference>
<evidence type="ECO:0000313" key="4">
    <source>
        <dbReference type="Proteomes" id="UP000649617"/>
    </source>
</evidence>
<dbReference type="AlphaFoldDB" id="A0A812WGT3"/>
<accession>A0A812WGT3</accession>
<dbReference type="PANTHER" id="PTHR46093:SF18">
    <property type="entry name" value="FIBRONECTIN TYPE-III DOMAIN-CONTAINING PROTEIN"/>
    <property type="match status" value="1"/>
</dbReference>
<organism evidence="3 4">
    <name type="scientific">Symbiodinium pilosum</name>
    <name type="common">Dinoflagellate</name>
    <dbReference type="NCBI Taxonomy" id="2952"/>
    <lineage>
        <taxon>Eukaryota</taxon>
        <taxon>Sar</taxon>
        <taxon>Alveolata</taxon>
        <taxon>Dinophyceae</taxon>
        <taxon>Suessiales</taxon>
        <taxon>Symbiodiniaceae</taxon>
        <taxon>Symbiodinium</taxon>
    </lineage>
</organism>
<keyword evidence="2" id="KW-0677">Repeat</keyword>
<dbReference type="PANTHER" id="PTHR46093">
    <property type="entry name" value="ACYL-COA-BINDING DOMAIN-CONTAINING PROTEIN 5"/>
    <property type="match status" value="1"/>
</dbReference>
<comment type="caution">
    <text evidence="3">The sequence shown here is derived from an EMBL/GenBank/DDBJ whole genome shotgun (WGS) entry which is preliminary data.</text>
</comment>
<feature type="non-terminal residue" evidence="3">
    <location>
        <position position="1"/>
    </location>
</feature>